<dbReference type="EC" id="2.3.2.27" evidence="10"/>
<evidence type="ECO:0000256" key="4">
    <source>
        <dbReference type="ARBA" id="ARBA00022679"/>
    </source>
</evidence>
<name>A0ABD2PCV7_9CUCU</name>
<comment type="catalytic activity">
    <reaction evidence="1 10">
        <text>S-ubiquitinyl-[E2 ubiquitin-conjugating enzyme]-L-cysteine + [acceptor protein]-L-lysine = [E2 ubiquitin-conjugating enzyme]-L-cysteine + N(6)-ubiquitinyl-[acceptor protein]-L-lysine.</text>
        <dbReference type="EC" id="2.3.2.27"/>
    </reaction>
</comment>
<evidence type="ECO:0000256" key="11">
    <source>
        <dbReference type="SAM" id="MobiDB-lite"/>
    </source>
</evidence>
<reference evidence="13 14" key="1">
    <citation type="journal article" date="2021" name="BMC Biol.">
        <title>Horizontally acquired antibacterial genes associated with adaptive radiation of ladybird beetles.</title>
        <authorList>
            <person name="Li H.S."/>
            <person name="Tang X.F."/>
            <person name="Huang Y.H."/>
            <person name="Xu Z.Y."/>
            <person name="Chen M.L."/>
            <person name="Du X.Y."/>
            <person name="Qiu B.Y."/>
            <person name="Chen P.T."/>
            <person name="Zhang W."/>
            <person name="Slipinski A."/>
            <person name="Escalona H.E."/>
            <person name="Waterhouse R.M."/>
            <person name="Zwick A."/>
            <person name="Pang H."/>
        </authorList>
    </citation>
    <scope>NUCLEOTIDE SEQUENCE [LARGE SCALE GENOMIC DNA]</scope>
    <source>
        <strain evidence="13">SYSU2018</strain>
    </source>
</reference>
<dbReference type="InterPro" id="IPR004162">
    <property type="entry name" value="SINA-like_animal"/>
</dbReference>
<gene>
    <name evidence="13" type="ORF">HHI36_002977</name>
</gene>
<comment type="domain">
    <text evidence="10">The RING-type zinc finger domain is essential for ubiquitin ligase activity.</text>
</comment>
<comment type="pathway">
    <text evidence="2 10">Protein modification; protein ubiquitination.</text>
</comment>
<dbReference type="Pfam" id="PF03145">
    <property type="entry name" value="Sina_TRAF"/>
    <property type="match status" value="1"/>
</dbReference>
<sequence length="316" mass="36604">MPLRNMGQEELDLLEQLECPICTDYFTIPIKQCTSGHSICGKCTERLGQCSICQAPFTEIRNFSVEALSLKMIYPCINKNAGCTALLSYTEREQHELQCCSQGLQTSCQMKGCSFTVTGDPAAVKSHWQAKKNSCKIYGPFNKCTLKIKSESYFVNLVEAFNQLFWYKSRISNNFINFAMQYIGKPEDAHKFFYQIEIRHEAFDKKKIVISDYCKSMIPDEELFKEDICISIYLPSVKQLLSSDVMNGLNYILRVKKVSSDLKRKRNYHNPRSTNGRRPHIRDLNRESTNEFVAWNGMEERLFTEEEQRNECCVIL</sequence>
<evidence type="ECO:0000313" key="13">
    <source>
        <dbReference type="EMBL" id="KAL3288537.1"/>
    </source>
</evidence>
<evidence type="ECO:0000259" key="12">
    <source>
        <dbReference type="PROSITE" id="PS51081"/>
    </source>
</evidence>
<evidence type="ECO:0000313" key="14">
    <source>
        <dbReference type="Proteomes" id="UP001516400"/>
    </source>
</evidence>
<keyword evidence="8 10" id="KW-0862">Zinc</keyword>
<dbReference type="PROSITE" id="PS51081">
    <property type="entry name" value="ZF_SIAH"/>
    <property type="match status" value="1"/>
</dbReference>
<dbReference type="SUPFAM" id="SSF49599">
    <property type="entry name" value="TRAF domain-like"/>
    <property type="match status" value="1"/>
</dbReference>
<dbReference type="GO" id="GO:0008270">
    <property type="term" value="F:zinc ion binding"/>
    <property type="evidence" value="ECO:0007669"/>
    <property type="project" value="UniProtKB-KW"/>
</dbReference>
<keyword evidence="7 10" id="KW-0833">Ubl conjugation pathway</keyword>
<evidence type="ECO:0000256" key="2">
    <source>
        <dbReference type="ARBA" id="ARBA00004906"/>
    </source>
</evidence>
<dbReference type="InterPro" id="IPR013010">
    <property type="entry name" value="Znf_SIAH"/>
</dbReference>
<dbReference type="Gene3D" id="3.30.40.10">
    <property type="entry name" value="Zinc/RING finger domain, C3HC4 (zinc finger)"/>
    <property type="match status" value="2"/>
</dbReference>
<keyword evidence="14" id="KW-1185">Reference proteome</keyword>
<evidence type="ECO:0000256" key="1">
    <source>
        <dbReference type="ARBA" id="ARBA00000900"/>
    </source>
</evidence>
<organism evidence="13 14">
    <name type="scientific">Cryptolaemus montrouzieri</name>
    <dbReference type="NCBI Taxonomy" id="559131"/>
    <lineage>
        <taxon>Eukaryota</taxon>
        <taxon>Metazoa</taxon>
        <taxon>Ecdysozoa</taxon>
        <taxon>Arthropoda</taxon>
        <taxon>Hexapoda</taxon>
        <taxon>Insecta</taxon>
        <taxon>Pterygota</taxon>
        <taxon>Neoptera</taxon>
        <taxon>Endopterygota</taxon>
        <taxon>Coleoptera</taxon>
        <taxon>Polyphaga</taxon>
        <taxon>Cucujiformia</taxon>
        <taxon>Coccinelloidea</taxon>
        <taxon>Coccinellidae</taxon>
        <taxon>Scymninae</taxon>
        <taxon>Scymnini</taxon>
        <taxon>Cryptolaemus</taxon>
    </lineage>
</organism>
<evidence type="ECO:0000256" key="8">
    <source>
        <dbReference type="ARBA" id="ARBA00022833"/>
    </source>
</evidence>
<evidence type="ECO:0000256" key="7">
    <source>
        <dbReference type="ARBA" id="ARBA00022786"/>
    </source>
</evidence>
<keyword evidence="4" id="KW-0808">Transferase</keyword>
<dbReference type="PANTHER" id="PTHR45877">
    <property type="entry name" value="E3 UBIQUITIN-PROTEIN LIGASE SIAH2"/>
    <property type="match status" value="1"/>
</dbReference>
<evidence type="ECO:0000256" key="5">
    <source>
        <dbReference type="ARBA" id="ARBA00022723"/>
    </source>
</evidence>
<keyword evidence="5 10" id="KW-0479">Metal-binding</keyword>
<proteinExistence type="inferred from homology"/>
<accession>A0ABD2PCV7</accession>
<comment type="similarity">
    <text evidence="3 10">Belongs to the SINA (Seven in absentia) family.</text>
</comment>
<comment type="caution">
    <text evidence="13">The sequence shown here is derived from an EMBL/GenBank/DDBJ whole genome shotgun (WGS) entry which is preliminary data.</text>
</comment>
<evidence type="ECO:0000256" key="6">
    <source>
        <dbReference type="ARBA" id="ARBA00022771"/>
    </source>
</evidence>
<comment type="function">
    <text evidence="10">E3 ubiquitin-protein ligase that mediates ubiquitination and subsequent proteasomal degradation of target proteins. E3 ubiquitin ligases accept ubiquitin from an E2 ubiquitin-conjugating enzyme in the form of a thioester and then directly transfers the ubiquitin to targeted substrates.</text>
</comment>
<dbReference type="EMBL" id="JABFTP020000185">
    <property type="protein sequence ID" value="KAL3288537.1"/>
    <property type="molecule type" value="Genomic_DNA"/>
</dbReference>
<dbReference type="Pfam" id="PF21362">
    <property type="entry name" value="Sina_RING"/>
    <property type="match status" value="1"/>
</dbReference>
<evidence type="ECO:0000256" key="10">
    <source>
        <dbReference type="RuleBase" id="RU201113"/>
    </source>
</evidence>
<dbReference type="InterPro" id="IPR018121">
    <property type="entry name" value="7-in-absentia-prot_TRAF-dom"/>
</dbReference>
<dbReference type="SUPFAM" id="SSF57850">
    <property type="entry name" value="RING/U-box"/>
    <property type="match status" value="1"/>
</dbReference>
<keyword evidence="6 9" id="KW-0863">Zinc-finger</keyword>
<dbReference type="AlphaFoldDB" id="A0ABD2PCV7"/>
<dbReference type="PANTHER" id="PTHR45877:SF2">
    <property type="entry name" value="E3 UBIQUITIN-PROTEIN LIGASE SINA-RELATED"/>
    <property type="match status" value="1"/>
</dbReference>
<dbReference type="Proteomes" id="UP001516400">
    <property type="component" value="Unassembled WGS sequence"/>
</dbReference>
<feature type="region of interest" description="Disordered" evidence="11">
    <location>
        <begin position="263"/>
        <end position="282"/>
    </location>
</feature>
<feature type="domain" description="SIAH-type" evidence="12">
    <location>
        <begin position="71"/>
        <end position="133"/>
    </location>
</feature>
<dbReference type="GO" id="GO:0061630">
    <property type="term" value="F:ubiquitin protein ligase activity"/>
    <property type="evidence" value="ECO:0007669"/>
    <property type="project" value="UniProtKB-EC"/>
</dbReference>
<comment type="domain">
    <text evidence="10">The SBD domain (substrate-binding domain) mediates the interaction with substrate proteins. It is related to the TRAF family.</text>
</comment>
<feature type="compositionally biased region" description="Basic residues" evidence="11">
    <location>
        <begin position="263"/>
        <end position="280"/>
    </location>
</feature>
<protein>
    <recommendedName>
        <fullName evidence="10">E3 ubiquitin-protein ligase</fullName>
        <ecNumber evidence="10">2.3.2.27</ecNumber>
    </recommendedName>
</protein>
<evidence type="ECO:0000256" key="3">
    <source>
        <dbReference type="ARBA" id="ARBA00009119"/>
    </source>
</evidence>
<dbReference type="InterPro" id="IPR013083">
    <property type="entry name" value="Znf_RING/FYVE/PHD"/>
</dbReference>
<dbReference type="InterPro" id="IPR049548">
    <property type="entry name" value="Sina-like_RING"/>
</dbReference>
<evidence type="ECO:0000256" key="9">
    <source>
        <dbReference type="PROSITE-ProRule" id="PRU00455"/>
    </source>
</evidence>
<dbReference type="Pfam" id="PF21361">
    <property type="entry name" value="Sina_ZnF"/>
    <property type="match status" value="1"/>
</dbReference>